<name>A0ABY4NBD3_9MICO</name>
<gene>
    <name evidence="2" type="ORF">M4486_05160</name>
</gene>
<accession>A0ABY4NBD3</accession>
<dbReference type="InterPro" id="IPR010982">
    <property type="entry name" value="Lambda_DNA-bd_dom_sf"/>
</dbReference>
<sequence length="209" mass="23261">MNELHPLGQLIQSVEDSRGWTLREIARRIERAELNLSNAYLGKLKRQSIRSVSYETIRALAEGLDLPERVVGVALLESMGVHDLSKSEAGAAVAIARDPDLSERDRSILLAVIREMRDVPENWEERELQPPTRRPRPERSHPGRIDHDDDYAPSPTFDPSAPTSGGQVEDPAVEDGVTSAGAEGSGEGDELWSDYMRTRRTEKAPRDEA</sequence>
<protein>
    <recommendedName>
        <fullName evidence="4">HTH cro/C1-type domain-containing protein</fullName>
    </recommendedName>
</protein>
<dbReference type="Proteomes" id="UP001055868">
    <property type="component" value="Chromosome"/>
</dbReference>
<evidence type="ECO:0000256" key="1">
    <source>
        <dbReference type="SAM" id="MobiDB-lite"/>
    </source>
</evidence>
<dbReference type="InterPro" id="IPR001387">
    <property type="entry name" value="Cro/C1-type_HTH"/>
</dbReference>
<reference evidence="2" key="1">
    <citation type="submission" date="2022-05" db="EMBL/GenBank/DDBJ databases">
        <title>Genomic analysis of Brachybacterium sp. CBA3104.</title>
        <authorList>
            <person name="Roh S.W."/>
            <person name="Kim Y.B."/>
            <person name="Kim Y."/>
        </authorList>
    </citation>
    <scope>NUCLEOTIDE SEQUENCE</scope>
    <source>
        <strain evidence="2">CBA3104</strain>
    </source>
</reference>
<dbReference type="CDD" id="cd00093">
    <property type="entry name" value="HTH_XRE"/>
    <property type="match status" value="1"/>
</dbReference>
<organism evidence="2 3">
    <name type="scientific">Brachybacterium kimchii</name>
    <dbReference type="NCBI Taxonomy" id="2942909"/>
    <lineage>
        <taxon>Bacteria</taxon>
        <taxon>Bacillati</taxon>
        <taxon>Actinomycetota</taxon>
        <taxon>Actinomycetes</taxon>
        <taxon>Micrococcales</taxon>
        <taxon>Dermabacteraceae</taxon>
        <taxon>Brachybacterium</taxon>
    </lineage>
</organism>
<dbReference type="SUPFAM" id="SSF47413">
    <property type="entry name" value="lambda repressor-like DNA-binding domains"/>
    <property type="match status" value="1"/>
</dbReference>
<feature type="compositionally biased region" description="Basic and acidic residues" evidence="1">
    <location>
        <begin position="196"/>
        <end position="209"/>
    </location>
</feature>
<dbReference type="Gene3D" id="1.10.260.40">
    <property type="entry name" value="lambda repressor-like DNA-binding domains"/>
    <property type="match status" value="1"/>
</dbReference>
<proteinExistence type="predicted"/>
<keyword evidence="3" id="KW-1185">Reference proteome</keyword>
<evidence type="ECO:0000313" key="2">
    <source>
        <dbReference type="EMBL" id="UQN30694.1"/>
    </source>
</evidence>
<evidence type="ECO:0000313" key="3">
    <source>
        <dbReference type="Proteomes" id="UP001055868"/>
    </source>
</evidence>
<dbReference type="RefSeq" id="WP_249480111.1">
    <property type="nucleotide sequence ID" value="NZ_CP097218.1"/>
</dbReference>
<dbReference type="EMBL" id="CP097218">
    <property type="protein sequence ID" value="UQN30694.1"/>
    <property type="molecule type" value="Genomic_DNA"/>
</dbReference>
<evidence type="ECO:0008006" key="4">
    <source>
        <dbReference type="Google" id="ProtNLM"/>
    </source>
</evidence>
<feature type="region of interest" description="Disordered" evidence="1">
    <location>
        <begin position="123"/>
        <end position="209"/>
    </location>
</feature>
<feature type="compositionally biased region" description="Basic and acidic residues" evidence="1">
    <location>
        <begin position="135"/>
        <end position="147"/>
    </location>
</feature>